<evidence type="ECO:0000313" key="4">
    <source>
        <dbReference type="EMBL" id="GFR37061.1"/>
    </source>
</evidence>
<organism evidence="4 5">
    <name type="scientific">Insulibacter thermoxylanivorax</name>
    <dbReference type="NCBI Taxonomy" id="2749268"/>
    <lineage>
        <taxon>Bacteria</taxon>
        <taxon>Bacillati</taxon>
        <taxon>Bacillota</taxon>
        <taxon>Bacilli</taxon>
        <taxon>Bacillales</taxon>
        <taxon>Paenibacillaceae</taxon>
        <taxon>Insulibacter</taxon>
    </lineage>
</organism>
<name>A0A916QA92_9BACL</name>
<gene>
    <name evidence="4" type="ORF">PRECH8_03570</name>
</gene>
<evidence type="ECO:0000256" key="2">
    <source>
        <dbReference type="SAM" id="Phobius"/>
    </source>
</evidence>
<evidence type="ECO:0008006" key="6">
    <source>
        <dbReference type="Google" id="ProtNLM"/>
    </source>
</evidence>
<dbReference type="EMBL" id="BMAQ01000003">
    <property type="protein sequence ID" value="GFR37061.1"/>
    <property type="molecule type" value="Genomic_DNA"/>
</dbReference>
<reference evidence="4" key="1">
    <citation type="submission" date="2020-08" db="EMBL/GenBank/DDBJ databases">
        <authorList>
            <person name="Uke A."/>
            <person name="Chhe C."/>
            <person name="Baramee S."/>
            <person name="Kosugi A."/>
        </authorList>
    </citation>
    <scope>NUCLEOTIDE SEQUENCE</scope>
    <source>
        <strain evidence="4">DA-C8</strain>
    </source>
</reference>
<sequence>MKKYTWKIAKGVLAGAYVTLISAGSAFAAEPILTEQGAGVSAGYVGQGYEDPALAEKHREIDAYIFEQGGLEKFNDMGFTVTHTGPMAGKLEIGITPYDDSFANELYALFGDDEVNVVEGVQAITFMPEPALDEGGFSTMVVGGPEPGEGEVAITVTDPLPAVDPDTPVSSTDDAGTAVDAELIYAPVKPDASVSDEDAASSDAGDAGAGTEVPEMAPISAPAESTAADAIAPTSQSQSSSMLWAWIAGGVAALGAVALFIRRAVGAKK</sequence>
<keyword evidence="3" id="KW-0732">Signal</keyword>
<feature type="chain" id="PRO_5036975832" description="LPXTG-motif cell wall anchor domain-containing protein" evidence="3">
    <location>
        <begin position="29"/>
        <end position="269"/>
    </location>
</feature>
<protein>
    <recommendedName>
        <fullName evidence="6">LPXTG-motif cell wall anchor domain-containing protein</fullName>
    </recommendedName>
</protein>
<dbReference type="RefSeq" id="WP_200965367.1">
    <property type="nucleotide sequence ID" value="NZ_BMAQ01000003.1"/>
</dbReference>
<reference evidence="4" key="2">
    <citation type="journal article" date="2021" name="Data Brief">
        <title>Draft genome sequence data of the facultative, thermophilic, xylanolytic bacterium Paenibacillus sp. strain DA-C8.</title>
        <authorList>
            <person name="Chhe C."/>
            <person name="Uke A."/>
            <person name="Baramee S."/>
            <person name="Ungkulpasvich U."/>
            <person name="Tachaapaikoon C."/>
            <person name="Pason P."/>
            <person name="Waeonukul R."/>
            <person name="Ratanakhanokchai K."/>
            <person name="Kosugi A."/>
        </authorList>
    </citation>
    <scope>NUCLEOTIDE SEQUENCE</scope>
    <source>
        <strain evidence="4">DA-C8</strain>
    </source>
</reference>
<keyword evidence="2" id="KW-1133">Transmembrane helix</keyword>
<feature type="transmembrane region" description="Helical" evidence="2">
    <location>
        <begin position="243"/>
        <end position="261"/>
    </location>
</feature>
<evidence type="ECO:0000256" key="1">
    <source>
        <dbReference type="SAM" id="MobiDB-lite"/>
    </source>
</evidence>
<evidence type="ECO:0000256" key="3">
    <source>
        <dbReference type="SAM" id="SignalP"/>
    </source>
</evidence>
<keyword evidence="2" id="KW-0812">Transmembrane</keyword>
<keyword evidence="5" id="KW-1185">Reference proteome</keyword>
<keyword evidence="2" id="KW-0472">Membrane</keyword>
<accession>A0A916QA92</accession>
<feature type="region of interest" description="Disordered" evidence="1">
    <location>
        <begin position="190"/>
        <end position="214"/>
    </location>
</feature>
<feature type="signal peptide" evidence="3">
    <location>
        <begin position="1"/>
        <end position="28"/>
    </location>
</feature>
<dbReference type="AlphaFoldDB" id="A0A916QA92"/>
<evidence type="ECO:0000313" key="5">
    <source>
        <dbReference type="Proteomes" id="UP000654993"/>
    </source>
</evidence>
<comment type="caution">
    <text evidence="4">The sequence shown here is derived from an EMBL/GenBank/DDBJ whole genome shotgun (WGS) entry which is preliminary data.</text>
</comment>
<proteinExistence type="predicted"/>
<feature type="compositionally biased region" description="Low complexity" evidence="1">
    <location>
        <begin position="201"/>
        <end position="210"/>
    </location>
</feature>
<dbReference type="Proteomes" id="UP000654993">
    <property type="component" value="Unassembled WGS sequence"/>
</dbReference>